<accession>A0A7C9R855</accession>
<dbReference type="Proteomes" id="UP000481252">
    <property type="component" value="Unassembled WGS sequence"/>
</dbReference>
<evidence type="ECO:0000313" key="3">
    <source>
        <dbReference type="Proteomes" id="UP000481252"/>
    </source>
</evidence>
<keyword evidence="1" id="KW-1133">Transmembrane helix</keyword>
<evidence type="ECO:0000256" key="1">
    <source>
        <dbReference type="SAM" id="Phobius"/>
    </source>
</evidence>
<protein>
    <recommendedName>
        <fullName evidence="4">Phage holin family protein</fullName>
    </recommendedName>
</protein>
<feature type="transmembrane region" description="Helical" evidence="1">
    <location>
        <begin position="25"/>
        <end position="49"/>
    </location>
</feature>
<keyword evidence="1" id="KW-0812">Transmembrane</keyword>
<dbReference type="RefSeq" id="WP_165118682.1">
    <property type="nucleotide sequence ID" value="NZ_JAAKZG010000005.1"/>
</dbReference>
<proteinExistence type="predicted"/>
<evidence type="ECO:0000313" key="2">
    <source>
        <dbReference type="EMBL" id="NGN42395.1"/>
    </source>
</evidence>
<feature type="transmembrane region" description="Helical" evidence="1">
    <location>
        <begin position="119"/>
        <end position="135"/>
    </location>
</feature>
<keyword evidence="3" id="KW-1185">Reference proteome</keyword>
<reference evidence="2 3" key="1">
    <citation type="submission" date="2020-02" db="EMBL/GenBank/DDBJ databases">
        <title>Genome sequence of the type strain CGMCC 1.15528 of Mesorhizobium zhangyense.</title>
        <authorList>
            <person name="Gao J."/>
            <person name="Sun J."/>
        </authorList>
    </citation>
    <scope>NUCLEOTIDE SEQUENCE [LARGE SCALE GENOMIC DNA]</scope>
    <source>
        <strain evidence="2 3">CGMCC 1.15528</strain>
    </source>
</reference>
<dbReference type="AlphaFoldDB" id="A0A7C9R855"/>
<evidence type="ECO:0008006" key="4">
    <source>
        <dbReference type="Google" id="ProtNLM"/>
    </source>
</evidence>
<feature type="transmembrane region" description="Helical" evidence="1">
    <location>
        <begin position="97"/>
        <end position="113"/>
    </location>
</feature>
<dbReference type="EMBL" id="JAAKZG010000005">
    <property type="protein sequence ID" value="NGN42395.1"/>
    <property type="molecule type" value="Genomic_DNA"/>
</dbReference>
<keyword evidence="1" id="KW-0472">Membrane</keyword>
<comment type="caution">
    <text evidence="2">The sequence shown here is derived from an EMBL/GenBank/DDBJ whole genome shotgun (WGS) entry which is preliminary data.</text>
</comment>
<organism evidence="2 3">
    <name type="scientific">Mesorhizobium zhangyense</name>
    <dbReference type="NCBI Taxonomy" id="1776730"/>
    <lineage>
        <taxon>Bacteria</taxon>
        <taxon>Pseudomonadati</taxon>
        <taxon>Pseudomonadota</taxon>
        <taxon>Alphaproteobacteria</taxon>
        <taxon>Hyphomicrobiales</taxon>
        <taxon>Phyllobacteriaceae</taxon>
        <taxon>Mesorhizobium</taxon>
    </lineage>
</organism>
<sequence length="154" mass="16339">MLASLIASFASGETLHAVRRAKRAAIAYLLAGVAALIGIGFLIGGAYIWTAHHYGWTRAAVAFGIGFLVLAGLVLLINKLTSGAQRRRETRRRNKDLTALAAASALAVLPGLFRGKAGLGAIVAPALAVVAYEIYRENRKSRRRSGENPLDDAD</sequence>
<feature type="transmembrane region" description="Helical" evidence="1">
    <location>
        <begin position="55"/>
        <end position="77"/>
    </location>
</feature>
<gene>
    <name evidence="2" type="ORF">G6N74_15100</name>
</gene>
<name>A0A7C9R855_9HYPH</name>